<name>A0ABM0H1N2_SACKO</name>
<feature type="compositionally biased region" description="Basic and acidic residues" evidence="3">
    <location>
        <begin position="34"/>
        <end position="50"/>
    </location>
</feature>
<evidence type="ECO:0000259" key="4">
    <source>
        <dbReference type="SMART" id="SM01046"/>
    </source>
</evidence>
<feature type="compositionally biased region" description="Polar residues" evidence="3">
    <location>
        <begin position="522"/>
        <end position="532"/>
    </location>
</feature>
<evidence type="ECO:0000256" key="1">
    <source>
        <dbReference type="ARBA" id="ARBA00009513"/>
    </source>
</evidence>
<feature type="compositionally biased region" description="Basic and acidic residues" evidence="3">
    <location>
        <begin position="458"/>
        <end position="490"/>
    </location>
</feature>
<feature type="region of interest" description="Disordered" evidence="3">
    <location>
        <begin position="519"/>
        <end position="574"/>
    </location>
</feature>
<protein>
    <submittedName>
        <fullName evidence="6">SKI family transcriptional corepressor 1 homolog-B</fullName>
    </submittedName>
</protein>
<keyword evidence="2" id="KW-0175">Coiled coil</keyword>
<reference evidence="6" key="1">
    <citation type="submission" date="2025-08" db="UniProtKB">
        <authorList>
            <consortium name="RefSeq"/>
        </authorList>
    </citation>
    <scope>IDENTIFICATION</scope>
    <source>
        <tissue evidence="6">Testes</tissue>
    </source>
</reference>
<feature type="region of interest" description="Disordered" evidence="3">
    <location>
        <begin position="1"/>
        <end position="56"/>
    </location>
</feature>
<dbReference type="RefSeq" id="XP_002742222.1">
    <property type="nucleotide sequence ID" value="XM_002742176.2"/>
</dbReference>
<feature type="compositionally biased region" description="Basic and acidic residues" evidence="3">
    <location>
        <begin position="533"/>
        <end position="543"/>
    </location>
</feature>
<evidence type="ECO:0000256" key="3">
    <source>
        <dbReference type="SAM" id="MobiDB-lite"/>
    </source>
</evidence>
<feature type="region of interest" description="Disordered" evidence="3">
    <location>
        <begin position="458"/>
        <end position="507"/>
    </location>
</feature>
<keyword evidence="5" id="KW-1185">Reference proteome</keyword>
<dbReference type="Proteomes" id="UP000694865">
    <property type="component" value="Unplaced"/>
</dbReference>
<feature type="compositionally biased region" description="Acidic residues" evidence="3">
    <location>
        <begin position="544"/>
        <end position="559"/>
    </location>
</feature>
<dbReference type="SUPFAM" id="SSF46955">
    <property type="entry name" value="Putative DNA-binding domain"/>
    <property type="match status" value="1"/>
</dbReference>
<evidence type="ECO:0000313" key="6">
    <source>
        <dbReference type="RefSeq" id="XP_002742222.1"/>
    </source>
</evidence>
<dbReference type="SMART" id="SM01046">
    <property type="entry name" value="c-SKI_SMAD_bind"/>
    <property type="match status" value="1"/>
</dbReference>
<dbReference type="Pfam" id="PF02437">
    <property type="entry name" value="Ski_Sno_DHD"/>
    <property type="match status" value="1"/>
</dbReference>
<dbReference type="InterPro" id="IPR003380">
    <property type="entry name" value="SKI/SNO/DAC"/>
</dbReference>
<dbReference type="Gene3D" id="3.10.260.20">
    <property type="entry name" value="Ski"/>
    <property type="match status" value="1"/>
</dbReference>
<feature type="compositionally biased region" description="Basic residues" evidence="3">
    <location>
        <begin position="260"/>
        <end position="276"/>
    </location>
</feature>
<gene>
    <name evidence="6" type="primary">LbxCoR</name>
</gene>
<dbReference type="GeneID" id="100328993"/>
<dbReference type="PANTHER" id="PTHR10005">
    <property type="entry name" value="SKI ONCOGENE-RELATED"/>
    <property type="match status" value="1"/>
</dbReference>
<feature type="domain" description="c-SKI SMAD4-binding" evidence="4">
    <location>
        <begin position="166"/>
        <end position="257"/>
    </location>
</feature>
<dbReference type="SUPFAM" id="SSF63763">
    <property type="entry name" value="SAND domain-like"/>
    <property type="match status" value="1"/>
</dbReference>
<dbReference type="InterPro" id="IPR014890">
    <property type="entry name" value="c-SKI_SMAD4-bd_dom"/>
</dbReference>
<dbReference type="Pfam" id="PF08782">
    <property type="entry name" value="c-SKI_SMAD_bind"/>
    <property type="match status" value="1"/>
</dbReference>
<feature type="coiled-coil region" evidence="2">
    <location>
        <begin position="765"/>
        <end position="792"/>
    </location>
</feature>
<dbReference type="CDD" id="cd21080">
    <property type="entry name" value="DHD_Skor"/>
    <property type="match status" value="1"/>
</dbReference>
<feature type="compositionally biased region" description="Polar residues" evidence="3">
    <location>
        <begin position="1"/>
        <end position="11"/>
    </location>
</feature>
<comment type="similarity">
    <text evidence="1">Belongs to the SKI family.</text>
</comment>
<organism evidence="5 6">
    <name type="scientific">Saccoglossus kowalevskii</name>
    <name type="common">Acorn worm</name>
    <dbReference type="NCBI Taxonomy" id="10224"/>
    <lineage>
        <taxon>Eukaryota</taxon>
        <taxon>Metazoa</taxon>
        <taxon>Hemichordata</taxon>
        <taxon>Enteropneusta</taxon>
        <taxon>Harrimaniidae</taxon>
        <taxon>Saccoglossus</taxon>
    </lineage>
</organism>
<feature type="region of interest" description="Disordered" evidence="3">
    <location>
        <begin position="678"/>
        <end position="738"/>
    </location>
</feature>
<sequence>MALSPESSTGSAHADSGIMVTIATTSPRHSPYSHSRESDDSAKEDDHPDPACDASANPNPNICRTVILNGVPIASLVIDRAERLCLAQISNTLLKGYSYNEIHNRRVALGITCVQCTPVQLEILRRAGAMPISSRRCGMITKREAERLCKSFLEETTPPKLPENFAFDVEHFCAWGCRGSFIPSRYNSSRAKCIKCAYCNMYFSPNKFIFHSHRTPTSKYNHPDAANFNSWRRHIQLTGKHSDELMHAWEDVKAMFNGGSRKRALSGPQHHHHHQSHASSSSSSITSFDFGLNSSQPEKRTRLDYDQQTMRNNAISRPFSYPLIPVPNKSYAMQGDTIMPKKSDMAAATSPSSYPAMDLIAKKHLSPTSLKRGFSDMMWGGTKEVYPMNNPWTKTFGMGIGSYYPAPITNGGMPSYKGQTYPMHQATERNKLLSPQLASPLSDDVDLNRREDDEKFNPWDLEMRKKHAEKGDKVGDSGESSNRKVTKEQQDAQYVSAFRPVNRNHSSDKLLVQSKELALQDGNDQSPNYNTVRDNDENIRPDLSDDNLSDDDDVEDEEDNHGHNNSSDIDIVDDVYKMSTPIEISLHKTNNNNINNNDNNRPGEAETNENDDEATQHHGEEMEHLIMNENEKKSPNSVKCPTEVAPVSLSITKLRHSPVIGQVSRPFCDVTSHCSSTGPLSGVRVKTPLGRSGSTPKQESEAGDGLQQTHVHTAVIPPTDLVSNQDRDSPSPDCLNHSSEIDRHIDIRSFQSKCSSEKDMTSMDKGELENALRRQIQLRKKFEQECQHLKDTFQNQVKRELAYREEMAHQLQRVRDTLCHELDQERKARLAIQQKLKGDEMALAQHLRKSSQSVTDRSDIDRTFAYWRLAMFGAPCLPTQHWRAMVPMRMNGDASTDHPSELNLSSSENRISTARTMELYGNTRRTSTI</sequence>
<accession>A0ABM0H1N2</accession>
<evidence type="ECO:0000256" key="2">
    <source>
        <dbReference type="SAM" id="Coils"/>
    </source>
</evidence>
<dbReference type="InterPro" id="IPR023216">
    <property type="entry name" value="Tscrpt_reg_SKI_SnoN"/>
</dbReference>
<proteinExistence type="inferred from homology"/>
<feature type="region of interest" description="Disordered" evidence="3">
    <location>
        <begin position="260"/>
        <end position="300"/>
    </location>
</feature>
<dbReference type="InterPro" id="IPR010919">
    <property type="entry name" value="SAND-like_dom_sf"/>
</dbReference>
<dbReference type="Gene3D" id="3.10.390.10">
    <property type="entry name" value="SAND domain-like"/>
    <property type="match status" value="1"/>
</dbReference>
<dbReference type="InterPro" id="IPR037000">
    <property type="entry name" value="Ski_DNA-bd_sf"/>
</dbReference>
<feature type="region of interest" description="Disordered" evidence="3">
    <location>
        <begin position="587"/>
        <end position="616"/>
    </location>
</feature>
<feature type="compositionally biased region" description="Low complexity" evidence="3">
    <location>
        <begin position="590"/>
        <end position="600"/>
    </location>
</feature>
<dbReference type="PANTHER" id="PTHR10005:SF26">
    <property type="entry name" value="CORL"/>
    <property type="match status" value="1"/>
</dbReference>
<dbReference type="InterPro" id="IPR009061">
    <property type="entry name" value="DNA-bd_dom_put_sf"/>
</dbReference>
<evidence type="ECO:0000313" key="5">
    <source>
        <dbReference type="Proteomes" id="UP000694865"/>
    </source>
</evidence>